<evidence type="ECO:0000256" key="4">
    <source>
        <dbReference type="ARBA" id="ARBA00022562"/>
    </source>
</evidence>
<evidence type="ECO:0000256" key="2">
    <source>
        <dbReference type="ARBA" id="ARBA00009398"/>
    </source>
</evidence>
<protein>
    <recommendedName>
        <fullName evidence="3 10">Protein Tat</fullName>
    </recommendedName>
</protein>
<feature type="region of interest" description="Disordered" evidence="11">
    <location>
        <begin position="87"/>
        <end position="117"/>
    </location>
</feature>
<keyword evidence="8 10" id="KW-0010">Activator</keyword>
<keyword evidence="6 10" id="KW-0694">RNA-binding</keyword>
<dbReference type="PRINTS" id="PR00055">
    <property type="entry name" value="HIVTATDOMAIN"/>
</dbReference>
<feature type="compositionally biased region" description="Polar residues" evidence="11">
    <location>
        <begin position="87"/>
        <end position="96"/>
    </location>
</feature>
<reference evidence="12 13" key="1">
    <citation type="journal article" date="2001" name="AIDS Res. Hum. Retroviruses">
        <title>Natural infection of wild-born mandrills (Mandrillus sphinx) with two different types of simian immunodeficiency virus.</title>
        <authorList>
            <person name="Takehisa J."/>
            <person name="Harada Y."/>
            <person name="Ndembi N."/>
            <person name="Mboudjeka I."/>
            <person name="Taniguchi Y."/>
            <person name="Ngansop C."/>
            <person name="Kuate S."/>
            <person name="Zekeng L."/>
            <person name="Ibuki K."/>
            <person name="Shimada T."/>
            <person name="Bikandou B."/>
            <person name="Yamaguchi-Kabata Y."/>
            <person name="Miura T."/>
            <person name="Ikeda M."/>
            <person name="Ichimura H."/>
            <person name="Kaptue L."/>
            <person name="Hayami M."/>
        </authorList>
    </citation>
    <scope>NUCLEOTIDE SEQUENCE [LARGE SCALE GENOMIC DNA]</scope>
    <source>
        <strain evidence="12">SIVmnd-2</strain>
    </source>
</reference>
<organism evidence="12 13">
    <name type="scientific">Simian immunodeficiency virus SIV-mnd 2</name>
    <dbReference type="NCBI Taxonomy" id="159122"/>
    <lineage>
        <taxon>Viruses</taxon>
        <taxon>Riboviria</taxon>
        <taxon>Pararnavirae</taxon>
        <taxon>Artverviricota</taxon>
        <taxon>Revtraviricetes</taxon>
        <taxon>Ortervirales</taxon>
        <taxon>Retroviridae</taxon>
        <taxon>Orthoretrovirinae</taxon>
        <taxon>Lentivirus</taxon>
        <taxon>Lentivirus simimdef</taxon>
        <taxon>Simian immunodeficiency virus</taxon>
    </lineage>
</organism>
<dbReference type="Proteomes" id="UP000204000">
    <property type="component" value="Segment"/>
</dbReference>
<proteinExistence type="inferred from homology"/>
<name>Q8AII5_SIV</name>
<dbReference type="Gene3D" id="4.10.20.10">
    <property type="entry name" value="Tat domain"/>
    <property type="match status" value="1"/>
</dbReference>
<dbReference type="InterPro" id="IPR036963">
    <property type="entry name" value="Tat_dom_sf"/>
</dbReference>
<dbReference type="KEGG" id="vg:956113"/>
<accession>Q8AII5</accession>
<dbReference type="GO" id="GO:0044196">
    <property type="term" value="C:host cell nucleolus"/>
    <property type="evidence" value="ECO:0007669"/>
    <property type="project" value="UniProtKB-SubCell"/>
</dbReference>
<evidence type="ECO:0000256" key="3">
    <source>
        <dbReference type="ARBA" id="ARBA00022376"/>
    </source>
</evidence>
<keyword evidence="9 10" id="KW-0804">Transcription</keyword>
<evidence type="ECO:0000256" key="9">
    <source>
        <dbReference type="ARBA" id="ARBA00023163"/>
    </source>
</evidence>
<evidence type="ECO:0000256" key="10">
    <source>
        <dbReference type="RuleBase" id="RU003311"/>
    </source>
</evidence>
<keyword evidence="4 10" id="KW-1048">Host nucleus</keyword>
<dbReference type="RefSeq" id="NP_758891.1">
    <property type="nucleotide sequence ID" value="NC_004455.1"/>
</dbReference>
<evidence type="ECO:0000256" key="7">
    <source>
        <dbReference type="ARBA" id="ARBA00023015"/>
    </source>
</evidence>
<evidence type="ECO:0000256" key="11">
    <source>
        <dbReference type="SAM" id="MobiDB-lite"/>
    </source>
</evidence>
<dbReference type="GO" id="GO:0003723">
    <property type="term" value="F:RNA binding"/>
    <property type="evidence" value="ECO:0007669"/>
    <property type="project" value="UniProtKB-KW"/>
</dbReference>
<gene>
    <name evidence="12" type="primary">tat</name>
</gene>
<evidence type="ECO:0000256" key="8">
    <source>
        <dbReference type="ARBA" id="ARBA00023159"/>
    </source>
</evidence>
<comment type="subcellular location">
    <subcellularLocation>
        <location evidence="1 10">Host nucleus</location>
        <location evidence="1 10">Host nucleolus</location>
    </subcellularLocation>
</comment>
<feature type="compositionally biased region" description="Polar residues" evidence="11">
    <location>
        <begin position="105"/>
        <end position="117"/>
    </location>
</feature>
<comment type="similarity">
    <text evidence="2 10">Belongs to the lentiviruses Tat family.</text>
</comment>
<feature type="compositionally biased region" description="Basic and acidic residues" evidence="11">
    <location>
        <begin position="7"/>
        <end position="25"/>
    </location>
</feature>
<dbReference type="GO" id="GO:0001070">
    <property type="term" value="F:RNA-binding transcription regulator activity"/>
    <property type="evidence" value="ECO:0007669"/>
    <property type="project" value="InterPro"/>
</dbReference>
<evidence type="ECO:0000256" key="1">
    <source>
        <dbReference type="ARBA" id="ARBA00004307"/>
    </source>
</evidence>
<evidence type="ECO:0000313" key="13">
    <source>
        <dbReference type="Proteomes" id="UP000204000"/>
    </source>
</evidence>
<dbReference type="InterPro" id="IPR001831">
    <property type="entry name" value="IV_Tat"/>
</dbReference>
<evidence type="ECO:0000313" key="12">
    <source>
        <dbReference type="EMBL" id="AAN85711.1"/>
    </source>
</evidence>
<keyword evidence="7 10" id="KW-0805">Transcription regulation</keyword>
<keyword evidence="5" id="KW-0945">Host-virus interaction</keyword>
<dbReference type="GO" id="GO:0050434">
    <property type="term" value="P:positive regulation of viral transcription"/>
    <property type="evidence" value="ECO:0007669"/>
    <property type="project" value="InterPro"/>
</dbReference>
<evidence type="ECO:0000256" key="5">
    <source>
        <dbReference type="ARBA" id="ARBA00022581"/>
    </source>
</evidence>
<dbReference type="Pfam" id="PF00539">
    <property type="entry name" value="Tat"/>
    <property type="match status" value="1"/>
</dbReference>
<dbReference type="GeneID" id="956113"/>
<feature type="region of interest" description="Disordered" evidence="11">
    <location>
        <begin position="1"/>
        <end position="25"/>
    </location>
</feature>
<evidence type="ECO:0000256" key="6">
    <source>
        <dbReference type="ARBA" id="ARBA00022884"/>
    </source>
</evidence>
<dbReference type="OrthoDB" id="41039at10239"/>
<sequence length="117" mass="13459">MDAGKAVSDKKEGDVTPYDPFRDRTTPCDTCYCKRCCYHCQLCFLQKALGVHYHAYRNRRSRQRLLEKISEDSRVIALFLMSSRETISVPTTSNSQAKKEKKSPTQKNRVPNQTAPK</sequence>
<dbReference type="EMBL" id="AF367411">
    <property type="protein sequence ID" value="AAN85711.1"/>
    <property type="molecule type" value="Genomic_DNA"/>
</dbReference>